<dbReference type="InterPro" id="IPR023179">
    <property type="entry name" value="GTP-bd_ortho_bundle_sf"/>
</dbReference>
<keyword evidence="3" id="KW-0342">GTP-binding</keyword>
<keyword evidence="9" id="KW-1185">Reference proteome</keyword>
<dbReference type="AlphaFoldDB" id="A0A409YLS9"/>
<proteinExistence type="predicted"/>
<feature type="non-terminal residue" evidence="8">
    <location>
        <position position="1"/>
    </location>
</feature>
<dbReference type="SUPFAM" id="SSF52540">
    <property type="entry name" value="P-loop containing nucleoside triphosphate hydrolases"/>
    <property type="match status" value="1"/>
</dbReference>
<reference evidence="8 9" key="1">
    <citation type="journal article" date="2018" name="Evol. Lett.">
        <title>Horizontal gene cluster transfer increased hallucinogenic mushroom diversity.</title>
        <authorList>
            <person name="Reynolds H.T."/>
            <person name="Vijayakumar V."/>
            <person name="Gluck-Thaler E."/>
            <person name="Korotkin H.B."/>
            <person name="Matheny P.B."/>
            <person name="Slot J.C."/>
        </authorList>
    </citation>
    <scope>NUCLEOTIDE SEQUENCE [LARGE SCALE GENOMIC DNA]</scope>
    <source>
        <strain evidence="8 9">2629</strain>
    </source>
</reference>
<dbReference type="Pfam" id="PF08701">
    <property type="entry name" value="GN3L_Grn1"/>
    <property type="match status" value="1"/>
</dbReference>
<dbReference type="EMBL" id="NHTK01000999">
    <property type="protein sequence ID" value="PPR03996.1"/>
    <property type="molecule type" value="Genomic_DNA"/>
</dbReference>
<feature type="compositionally biased region" description="Polar residues" evidence="5">
    <location>
        <begin position="484"/>
        <end position="502"/>
    </location>
</feature>
<evidence type="ECO:0000313" key="9">
    <source>
        <dbReference type="Proteomes" id="UP000284842"/>
    </source>
</evidence>
<organism evidence="8 9">
    <name type="scientific">Panaeolus cyanescens</name>
    <dbReference type="NCBI Taxonomy" id="181874"/>
    <lineage>
        <taxon>Eukaryota</taxon>
        <taxon>Fungi</taxon>
        <taxon>Dikarya</taxon>
        <taxon>Basidiomycota</taxon>
        <taxon>Agaricomycotina</taxon>
        <taxon>Agaricomycetes</taxon>
        <taxon>Agaricomycetidae</taxon>
        <taxon>Agaricales</taxon>
        <taxon>Agaricineae</taxon>
        <taxon>Galeropsidaceae</taxon>
        <taxon>Panaeolus</taxon>
    </lineage>
</organism>
<gene>
    <name evidence="8" type="ORF">CVT24_010489</name>
</gene>
<dbReference type="InterPro" id="IPR014813">
    <property type="entry name" value="Gnl3_N_dom"/>
</dbReference>
<feature type="domain" description="Guanine nucleotide-binding protein-like 3 N-terminal" evidence="7">
    <location>
        <begin position="8"/>
        <end position="80"/>
    </location>
</feature>
<comment type="caution">
    <text evidence="8">The sequence shown here is derived from an EMBL/GenBank/DDBJ whole genome shotgun (WGS) entry which is preliminary data.</text>
</comment>
<feature type="compositionally biased region" description="Basic residues" evidence="5">
    <location>
        <begin position="13"/>
        <end position="29"/>
    </location>
</feature>
<dbReference type="InterPro" id="IPR027417">
    <property type="entry name" value="P-loop_NTPase"/>
</dbReference>
<sequence>TSNRVKVNDREKLKKKVRDGKKKKAKLAKKNVQWKSKHKKDPGIPNEFPYKDQILAEVAEQRRIAAEDKQRRKEEKQKNLERARAIARGEILPDEEMESAEEGSEDEGEEGSEDDAEEQSAGEEEVPQKKGKKDLNVGAESIASLSAKQMDIKLKARPKAKAAEETVEEEDEVPVLINRDLPNLQSVIDKADVVIELLDARDPDAFRNKSLEDLVVKKGKKLLLVLNKIDTCPKEAVTSWAEVLRKQHPTLVFRSATSFLPETSASHVIASLSKSKGKSKAKAPTNDAVGRDVVLECLSAWRKDSGKDELNVAVVGIVNAGKSSFINSVNKCATLPVYTLATSSRGPSTTELPQEVALEDGDNKFTFIDTPGLSFNSDNDEEADSSLLEEFRARDILLRSKGRIDRLKDPSPPVEHIVSRANTEDLMVLYSLPAFSKGDPVAFLSGVARANQLVKKKGELDLSGAARIVLRDWNIGKFAKYTLPPSNKNATPDDTSNSGSSTASAQIQALYAKQDDVIAALTPRKELRKTTGLVKLTPSSIDSREPEFEEPWAALNVNDESDDEEAEDEEDGMDVDDEDPEEGSDEDEEEGSDAEMEDEEEEEEEETPSPPVSSSKRKRGPERAAPAPPAKKVAFTSKRAIKEAAKADALKEKANLQMPKPVQPTPSTAPVKSALKTKKAASAKSSEDKKKSAANVPSAKAKVAVAAGKKKSGEPEAYDFGKFF</sequence>
<feature type="compositionally biased region" description="Acidic residues" evidence="5">
    <location>
        <begin position="559"/>
        <end position="607"/>
    </location>
</feature>
<dbReference type="Proteomes" id="UP000284842">
    <property type="component" value="Unassembled WGS sequence"/>
</dbReference>
<evidence type="ECO:0000256" key="3">
    <source>
        <dbReference type="ARBA" id="ARBA00023134"/>
    </source>
</evidence>
<dbReference type="InterPro" id="IPR050755">
    <property type="entry name" value="TRAFAC_YlqF/YawG_RiboMat"/>
</dbReference>
<feature type="compositionally biased region" description="Basic and acidic residues" evidence="5">
    <location>
        <begin position="66"/>
        <end position="84"/>
    </location>
</feature>
<feature type="region of interest" description="Disordered" evidence="5">
    <location>
        <begin position="66"/>
        <end position="135"/>
    </location>
</feature>
<dbReference type="PANTHER" id="PTHR11089">
    <property type="entry name" value="GTP-BINDING PROTEIN-RELATED"/>
    <property type="match status" value="1"/>
</dbReference>
<comment type="subcellular location">
    <subcellularLocation>
        <location evidence="1">Nucleus</location>
    </subcellularLocation>
</comment>
<dbReference type="STRING" id="181874.A0A409YLS9"/>
<dbReference type="PANTHER" id="PTHR11089:SF30">
    <property type="entry name" value="GUANINE NUCLEOTIDE-BINDING PROTEIN-LIKE 3 HOMOLOG"/>
    <property type="match status" value="1"/>
</dbReference>
<evidence type="ECO:0000259" key="6">
    <source>
        <dbReference type="Pfam" id="PF01926"/>
    </source>
</evidence>
<evidence type="ECO:0000256" key="5">
    <source>
        <dbReference type="SAM" id="MobiDB-lite"/>
    </source>
</evidence>
<dbReference type="GO" id="GO:0005525">
    <property type="term" value="F:GTP binding"/>
    <property type="evidence" value="ECO:0007669"/>
    <property type="project" value="UniProtKB-KW"/>
</dbReference>
<feature type="compositionally biased region" description="Basic and acidic residues" evidence="5">
    <location>
        <begin position="1"/>
        <end position="12"/>
    </location>
</feature>
<name>A0A409YLS9_9AGAR</name>
<dbReference type="Gene3D" id="1.10.1580.10">
    <property type="match status" value="1"/>
</dbReference>
<evidence type="ECO:0000259" key="7">
    <source>
        <dbReference type="Pfam" id="PF08701"/>
    </source>
</evidence>
<dbReference type="InParanoid" id="A0A409YLS9"/>
<evidence type="ECO:0000256" key="1">
    <source>
        <dbReference type="ARBA" id="ARBA00004123"/>
    </source>
</evidence>
<accession>A0A409YLS9</accession>
<dbReference type="InterPro" id="IPR006073">
    <property type="entry name" value="GTP-bd"/>
</dbReference>
<evidence type="ECO:0008006" key="10">
    <source>
        <dbReference type="Google" id="ProtNLM"/>
    </source>
</evidence>
<feature type="region of interest" description="Disordered" evidence="5">
    <location>
        <begin position="650"/>
        <end position="698"/>
    </location>
</feature>
<feature type="region of interest" description="Disordered" evidence="5">
    <location>
        <begin position="481"/>
        <end position="502"/>
    </location>
</feature>
<feature type="domain" description="G" evidence="6">
    <location>
        <begin position="311"/>
        <end position="392"/>
    </location>
</feature>
<dbReference type="FunCoup" id="A0A409YLS9">
    <property type="interactions" value="378"/>
</dbReference>
<evidence type="ECO:0000313" key="8">
    <source>
        <dbReference type="EMBL" id="PPR03996.1"/>
    </source>
</evidence>
<keyword evidence="4" id="KW-0539">Nucleus</keyword>
<feature type="compositionally biased region" description="Acidic residues" evidence="5">
    <location>
        <begin position="92"/>
        <end position="125"/>
    </location>
</feature>
<dbReference type="Gene3D" id="3.40.50.300">
    <property type="entry name" value="P-loop containing nucleotide triphosphate hydrolases"/>
    <property type="match status" value="1"/>
</dbReference>
<protein>
    <recommendedName>
        <fullName evidence="10">CP-type G domain-containing protein</fullName>
    </recommendedName>
</protein>
<evidence type="ECO:0000256" key="4">
    <source>
        <dbReference type="ARBA" id="ARBA00023242"/>
    </source>
</evidence>
<feature type="region of interest" description="Disordered" evidence="5">
    <location>
        <begin position="1"/>
        <end position="50"/>
    </location>
</feature>
<keyword evidence="2" id="KW-0547">Nucleotide-binding</keyword>
<dbReference type="Pfam" id="PF01926">
    <property type="entry name" value="MMR_HSR1"/>
    <property type="match status" value="1"/>
</dbReference>
<dbReference type="GO" id="GO:0005730">
    <property type="term" value="C:nucleolus"/>
    <property type="evidence" value="ECO:0007669"/>
    <property type="project" value="TreeGrafter"/>
</dbReference>
<feature type="region of interest" description="Disordered" evidence="5">
    <location>
        <begin position="538"/>
        <end position="637"/>
    </location>
</feature>
<dbReference type="OrthoDB" id="10266128at2759"/>
<evidence type="ECO:0000256" key="2">
    <source>
        <dbReference type="ARBA" id="ARBA00022741"/>
    </source>
</evidence>